<evidence type="ECO:0000313" key="2">
    <source>
        <dbReference type="EMBL" id="KAH0543486.1"/>
    </source>
</evidence>
<sequence>MADPRYPVRQNFYGPTANTTQPLTPLEKREGLGSVDLEDRPGGKKVKRGGFWARLR</sequence>
<dbReference type="EMBL" id="JAGHQM010003493">
    <property type="protein sequence ID" value="KAH0543486.1"/>
    <property type="molecule type" value="Genomic_DNA"/>
</dbReference>
<evidence type="ECO:0000313" key="3">
    <source>
        <dbReference type="Proteomes" id="UP000750711"/>
    </source>
</evidence>
<feature type="compositionally biased region" description="Basic and acidic residues" evidence="1">
    <location>
        <begin position="26"/>
        <end position="42"/>
    </location>
</feature>
<dbReference type="Proteomes" id="UP000750711">
    <property type="component" value="Unassembled WGS sequence"/>
</dbReference>
<reference evidence="2" key="1">
    <citation type="submission" date="2021-03" db="EMBL/GenBank/DDBJ databases">
        <title>Comparative genomics and phylogenomic investigation of the class Geoglossomycetes provide insights into ecological specialization and systematics.</title>
        <authorList>
            <person name="Melie T."/>
            <person name="Pirro S."/>
            <person name="Miller A.N."/>
            <person name="Quandt A."/>
        </authorList>
    </citation>
    <scope>NUCLEOTIDE SEQUENCE</scope>
    <source>
        <strain evidence="2">CAQ_001_2017</strain>
    </source>
</reference>
<evidence type="ECO:0000256" key="1">
    <source>
        <dbReference type="SAM" id="MobiDB-lite"/>
    </source>
</evidence>
<organism evidence="2 3">
    <name type="scientific">Trichoglossum hirsutum</name>
    <dbReference type="NCBI Taxonomy" id="265104"/>
    <lineage>
        <taxon>Eukaryota</taxon>
        <taxon>Fungi</taxon>
        <taxon>Dikarya</taxon>
        <taxon>Ascomycota</taxon>
        <taxon>Pezizomycotina</taxon>
        <taxon>Geoglossomycetes</taxon>
        <taxon>Geoglossales</taxon>
        <taxon>Geoglossaceae</taxon>
        <taxon>Trichoglossum</taxon>
    </lineage>
</organism>
<accession>A0A9P8I5B5</accession>
<feature type="non-terminal residue" evidence="2">
    <location>
        <position position="56"/>
    </location>
</feature>
<dbReference type="AlphaFoldDB" id="A0A9P8I5B5"/>
<protein>
    <submittedName>
        <fullName evidence="2">Uncharacterized protein</fullName>
    </submittedName>
</protein>
<comment type="caution">
    <text evidence="2">The sequence shown here is derived from an EMBL/GenBank/DDBJ whole genome shotgun (WGS) entry which is preliminary data.</text>
</comment>
<feature type="region of interest" description="Disordered" evidence="1">
    <location>
        <begin position="1"/>
        <end position="56"/>
    </location>
</feature>
<keyword evidence="3" id="KW-1185">Reference proteome</keyword>
<gene>
    <name evidence="2" type="ORF">GP486_008573</name>
</gene>
<proteinExistence type="predicted"/>
<name>A0A9P8I5B5_9PEZI</name>